<reference evidence="2" key="1">
    <citation type="journal article" date="2019" name="Int. J. Syst. Evol. Microbiol.">
        <title>The Global Catalogue of Microorganisms (GCM) 10K type strain sequencing project: providing services to taxonomists for standard genome sequencing and annotation.</title>
        <authorList>
            <consortium name="The Broad Institute Genomics Platform"/>
            <consortium name="The Broad Institute Genome Sequencing Center for Infectious Disease"/>
            <person name="Wu L."/>
            <person name="Ma J."/>
        </authorList>
    </citation>
    <scope>NUCLEOTIDE SEQUENCE [LARGE SCALE GENOMIC DNA]</scope>
    <source>
        <strain evidence="2">JCM 16898</strain>
    </source>
</reference>
<protein>
    <submittedName>
        <fullName evidence="1">Uncharacterized protein</fullName>
    </submittedName>
</protein>
<keyword evidence="2" id="KW-1185">Reference proteome</keyword>
<dbReference type="EMBL" id="BAAAZN010000043">
    <property type="protein sequence ID" value="GAA3588640.1"/>
    <property type="molecule type" value="Genomic_DNA"/>
</dbReference>
<proteinExistence type="predicted"/>
<dbReference type="Proteomes" id="UP001500689">
    <property type="component" value="Unassembled WGS sequence"/>
</dbReference>
<name>A0ABP6YS50_9PSEU</name>
<comment type="caution">
    <text evidence="1">The sequence shown here is derived from an EMBL/GenBank/DDBJ whole genome shotgun (WGS) entry which is preliminary data.</text>
</comment>
<organism evidence="1 2">
    <name type="scientific">Amycolatopsis ultiminotia</name>
    <dbReference type="NCBI Taxonomy" id="543629"/>
    <lineage>
        <taxon>Bacteria</taxon>
        <taxon>Bacillati</taxon>
        <taxon>Actinomycetota</taxon>
        <taxon>Actinomycetes</taxon>
        <taxon>Pseudonocardiales</taxon>
        <taxon>Pseudonocardiaceae</taxon>
        <taxon>Amycolatopsis</taxon>
    </lineage>
</organism>
<dbReference type="InterPro" id="IPR029058">
    <property type="entry name" value="AB_hydrolase_fold"/>
</dbReference>
<evidence type="ECO:0000313" key="1">
    <source>
        <dbReference type="EMBL" id="GAA3588640.1"/>
    </source>
</evidence>
<sequence>MAGEISTGDYASFGHSVGAAIAFEACVLTWDGGHRGGCTLRVQEFVCGSAVPPMESSRGRDLRLLPDRAFLDVVAKLGELSRAVKAEPRCGTSSCPVCVPATPWPKRMTTKTGRS</sequence>
<dbReference type="Gene3D" id="3.40.50.1820">
    <property type="entry name" value="alpha/beta hydrolase"/>
    <property type="match status" value="1"/>
</dbReference>
<evidence type="ECO:0000313" key="2">
    <source>
        <dbReference type="Proteomes" id="UP001500689"/>
    </source>
</evidence>
<gene>
    <name evidence="1" type="ORF">GCM10022222_86320</name>
</gene>
<accession>A0ABP6YS50</accession>